<evidence type="ECO:0000256" key="1">
    <source>
        <dbReference type="SAM" id="MobiDB-lite"/>
    </source>
</evidence>
<name>A0A8H4YW88_9HYPO</name>
<comment type="caution">
    <text evidence="2">The sequence shown here is derived from an EMBL/GenBank/DDBJ whole genome shotgun (WGS) entry which is preliminary data.</text>
</comment>
<dbReference type="Proteomes" id="UP000573603">
    <property type="component" value="Unassembled WGS sequence"/>
</dbReference>
<dbReference type="AlphaFoldDB" id="A0A8H4YW88"/>
<accession>A0A8H4YW88</accession>
<keyword evidence="3" id="KW-1185">Reference proteome</keyword>
<gene>
    <name evidence="2" type="ORF">FANTH_11905</name>
</gene>
<feature type="region of interest" description="Disordered" evidence="1">
    <location>
        <begin position="48"/>
        <end position="78"/>
    </location>
</feature>
<evidence type="ECO:0000313" key="2">
    <source>
        <dbReference type="EMBL" id="KAF5234900.1"/>
    </source>
</evidence>
<evidence type="ECO:0000313" key="3">
    <source>
        <dbReference type="Proteomes" id="UP000573603"/>
    </source>
</evidence>
<organism evidence="2 3">
    <name type="scientific">Fusarium anthophilum</name>
    <dbReference type="NCBI Taxonomy" id="48485"/>
    <lineage>
        <taxon>Eukaryota</taxon>
        <taxon>Fungi</taxon>
        <taxon>Dikarya</taxon>
        <taxon>Ascomycota</taxon>
        <taxon>Pezizomycotina</taxon>
        <taxon>Sordariomycetes</taxon>
        <taxon>Hypocreomycetidae</taxon>
        <taxon>Hypocreales</taxon>
        <taxon>Nectriaceae</taxon>
        <taxon>Fusarium</taxon>
        <taxon>Fusarium fujikuroi species complex</taxon>
    </lineage>
</organism>
<reference evidence="2 3" key="1">
    <citation type="journal article" date="2020" name="BMC Genomics">
        <title>Correction to: Identification and distribution of gene clusters required for synthesis of sphingolipid metabolism inhibitors in diverse species of the filamentous fungus Fusarium.</title>
        <authorList>
            <person name="Kim H.S."/>
            <person name="Lohmar J.M."/>
            <person name="Busman M."/>
            <person name="Brown D.W."/>
            <person name="Naumann T.A."/>
            <person name="Divon H.H."/>
            <person name="Lysoe E."/>
            <person name="Uhlig S."/>
            <person name="Proctor R.H."/>
        </authorList>
    </citation>
    <scope>NUCLEOTIDE SEQUENCE [LARGE SCALE GENOMIC DNA]</scope>
    <source>
        <strain evidence="2 3">NRRL 25214</strain>
    </source>
</reference>
<sequence length="78" mass="8872">MIEGQDESWEFAMDSVTILIHVLLNFWPDPASILPLAMLFACLLGNRGSTPWLGRRARPSPAQDDRHWEPKPSLQWAS</sequence>
<dbReference type="EMBL" id="JABEVY010000372">
    <property type="protein sequence ID" value="KAF5234900.1"/>
    <property type="molecule type" value="Genomic_DNA"/>
</dbReference>
<protein>
    <submittedName>
        <fullName evidence="2">Uncharacterized protein</fullName>
    </submittedName>
</protein>
<proteinExistence type="predicted"/>